<dbReference type="Gene3D" id="3.90.1150.200">
    <property type="match status" value="1"/>
</dbReference>
<dbReference type="EMBL" id="WBVO01000006">
    <property type="protein sequence ID" value="KAB2809968.1"/>
    <property type="molecule type" value="Genomic_DNA"/>
</dbReference>
<name>A0A6N6RKX3_9FLAO</name>
<dbReference type="Pfam" id="PF08818">
    <property type="entry name" value="DUF1801"/>
    <property type="match status" value="1"/>
</dbReference>
<dbReference type="InterPro" id="IPR016786">
    <property type="entry name" value="YdeI_bac"/>
</dbReference>
<dbReference type="OrthoDB" id="214150at2"/>
<sequence length="207" mass="23669">MLPNINHYLQSGCGRCARYDTPDCSVALWRDVMVELRRIVATSPLKEEFKWKHPCYTYNGKNVVLLGAFREFGHINFINGVLLEDPKGLLIQPTENSQAGRTIRFTKVEDVLKAESAILALIDEAIEVEKSGKKVQYKSTEEFDVPEELTQKFAEFPEFKRAFESLTPGRQRGWLLHFGGAKQSKTRTSRIDKAVEKIFSGKGWNER</sequence>
<protein>
    <recommendedName>
        <fullName evidence="1">YdhG-like domain-containing protein</fullName>
    </recommendedName>
</protein>
<comment type="caution">
    <text evidence="2">The sequence shown here is derived from an EMBL/GenBank/DDBJ whole genome shotgun (WGS) entry which is preliminary data.</text>
</comment>
<dbReference type="AlphaFoldDB" id="A0A6N6RKX3"/>
<dbReference type="Proteomes" id="UP000468650">
    <property type="component" value="Unassembled WGS sequence"/>
</dbReference>
<evidence type="ECO:0000313" key="2">
    <source>
        <dbReference type="EMBL" id="KAB2809968.1"/>
    </source>
</evidence>
<gene>
    <name evidence="2" type="ORF">F8C67_08795</name>
</gene>
<feature type="domain" description="YdhG-like" evidence="1">
    <location>
        <begin position="29"/>
        <end position="126"/>
    </location>
</feature>
<reference evidence="2 3" key="1">
    <citation type="submission" date="2019-09" db="EMBL/GenBank/DDBJ databases">
        <title>Genomes of family Cryomorphaceae.</title>
        <authorList>
            <person name="Bowman J.P."/>
        </authorList>
    </citation>
    <scope>NUCLEOTIDE SEQUENCE [LARGE SCALE GENOMIC DNA]</scope>
    <source>
        <strain evidence="2 3">LMG 25704</strain>
    </source>
</reference>
<organism evidence="2 3">
    <name type="scientific">Phaeocystidibacter luteus</name>
    <dbReference type="NCBI Taxonomy" id="911197"/>
    <lineage>
        <taxon>Bacteria</taxon>
        <taxon>Pseudomonadati</taxon>
        <taxon>Bacteroidota</taxon>
        <taxon>Flavobacteriia</taxon>
        <taxon>Flavobacteriales</taxon>
        <taxon>Phaeocystidibacteraceae</taxon>
        <taxon>Phaeocystidibacter</taxon>
    </lineage>
</organism>
<keyword evidence="3" id="KW-1185">Reference proteome</keyword>
<dbReference type="RefSeq" id="WP_151667468.1">
    <property type="nucleotide sequence ID" value="NZ_WBVO01000006.1"/>
</dbReference>
<dbReference type="SUPFAM" id="SSF159888">
    <property type="entry name" value="YdhG-like"/>
    <property type="match status" value="1"/>
</dbReference>
<dbReference type="InterPro" id="IPR014922">
    <property type="entry name" value="YdhG-like"/>
</dbReference>
<evidence type="ECO:0000313" key="3">
    <source>
        <dbReference type="Proteomes" id="UP000468650"/>
    </source>
</evidence>
<dbReference type="PIRSF" id="PIRSF021308">
    <property type="entry name" value="UCP021308"/>
    <property type="match status" value="1"/>
</dbReference>
<accession>A0A6N6RKX3</accession>
<proteinExistence type="predicted"/>
<dbReference type="Pfam" id="PF13376">
    <property type="entry name" value="OmdA"/>
    <property type="match status" value="1"/>
</dbReference>
<evidence type="ECO:0000259" key="1">
    <source>
        <dbReference type="Pfam" id="PF08818"/>
    </source>
</evidence>